<accession>A0ABV7PDS2</accession>
<sequence length="1680" mass="185109">MNPSHTVGRDHELALQLFGTFNEANRVTLARAALPRMFDEKTYEAVLRADGAADLDRLYKLGGVEVLPGGDGKYHIHGGLRDVAWESWFTGVSARQVPAELRAFATRLAAHCDPNDQSIDRLRALLLVDEDRTMEALTADFEACVRRMDLAGCHNLLDILTDPLLLPFVGMKLSGRRNELGRTLVARELHRGTFLGTARYLPRPALEAELARLLDPGPYALRLIGSGGYGKTTLLRWFISRRCVEAGVPCALVDLDALDSVNAVRYPFLIALEIAHQLNGQLTGAPFEELLREHGSYRRLLTRQAGGLEPVGRPVLGTETSQVSAEEVRERFLAVFADLPPDEPVVIVVDTLEEAALQQEGDVDELADLLIGLRRMEVVRLLLSGRRTRTEDGIPGFRRLARSTATCKVDAFTSGESRRYLVSTRGIGRDDLVSAIILRVHGVPWQLALYADVVNRYPAISVEDLNRLDPRVAWAVDRVVARVGDGTVQWLIRYGAIPRVLSREFTEEVLLPRIAESMAGSDLDRPERDPIPPGAAAVFPSGLSDVDFDGLWDRLAGYAADSSWVWTAPGEADAVRFEVSVQEAMRALVVAQPIHNVLHREAVRYYESVAERSSDWLSPTIEAIYHRFRLDGIPAAEHWHRAVARAWAANRPDWVIRLSEELLGRDYLDDREPVELTPGLPVVEEDVVAVAHAERAWALATIARSRDASGDHTLWSRVERSIAAVANLPIGPGSRHRLIGAEAALSIARNRSEEAVRLLEESDLRGVDAAGQSLLDRLLADARGALGDFEGRRVSLLAALDHSRSPETTVEVLEQLAEYELTVGHIGRAEAWLERATTVSVAPVPAGLQRLRIRVALASGRPATALHLAGGEGFERERVTALLALDRAPEAVSLCTDAMADIVSRRRHADLLVLRGLALAELFDVDRAQDDFLRARSEYTQSADNERAAMACVRAAELMLRKVGNVREAGHLLSEAKGMPLQQGGAAWRAMMLLRAELDERRGLQNAATAWMEEVLGRLDARVPPTQFADVVFAALLSAPALTESWLPSLAERLTAITPVAARLAALDELDRAPRTPWGAQLAGLVLHEPADDKEARSDEPADRAWLQLRHAHLLRFAGEDDLAVEVASLATSVLGRSTFLAQVRLLELVAQSGRPEAVVALKPLWETDFPLLSAVTKLEQADLVFDATSAEGLRLILDQASRALDEGTQRPTRWRWRLLDLRRRLALREGDARLVEHYQRRAEAVLVDIGEREQHRSGDLTPDRHRVRPEVRLNVVLEPSGALVIFADGRELLRVSAQHELAAAVRQDADRRAKSHLVKWIREAIRRSSVLDLRRPLRRAGAGTGRFDLRICADPPLAQLPWELLTVEGSPLHELPGLRVMYRGQAALRGDQIRVRVLQEALREAGGDFDPGPLDGYLGPETQHAVTYLQYRSGLTVDGVAGPATWRSLRERSVARRAPHVVILEREPETELSSVRGYSTVGADDLATVYGRAGWDVETLRGGDLRLLDATVPPGPVDVLHVNASMDVSGSVPFLDFGATRLAWSQERPEDVAVSVLDHALYQLSLRGHTPLVVLDIAAAPRFTSETVRQLLLRNDFAHHLITLGRAHSVLATGLATGSRAAEAQTELVTALSNPGKTPADVVEELHGASSDHLRRTALFTALRPDLMPRISPERENRR</sequence>
<dbReference type="InterPro" id="IPR001875">
    <property type="entry name" value="DED_dom"/>
</dbReference>
<comment type="caution">
    <text evidence="2">The sequence shown here is derived from an EMBL/GenBank/DDBJ whole genome shotgun (WGS) entry which is preliminary data.</text>
</comment>
<dbReference type="RefSeq" id="WP_378247634.1">
    <property type="nucleotide sequence ID" value="NZ_JBHRWK010000160.1"/>
</dbReference>
<keyword evidence="3" id="KW-1185">Reference proteome</keyword>
<dbReference type="SUPFAM" id="SSF52540">
    <property type="entry name" value="P-loop containing nucleoside triphosphate hydrolases"/>
    <property type="match status" value="1"/>
</dbReference>
<evidence type="ECO:0000313" key="2">
    <source>
        <dbReference type="EMBL" id="MFC3456358.1"/>
    </source>
</evidence>
<organism evidence="2 3">
    <name type="scientific">Amycolatopsis speibonae</name>
    <dbReference type="NCBI Taxonomy" id="1450224"/>
    <lineage>
        <taxon>Bacteria</taxon>
        <taxon>Bacillati</taxon>
        <taxon>Actinomycetota</taxon>
        <taxon>Actinomycetes</taxon>
        <taxon>Pseudonocardiales</taxon>
        <taxon>Pseudonocardiaceae</taxon>
        <taxon>Amycolatopsis</taxon>
    </lineage>
</organism>
<dbReference type="InterPro" id="IPR036366">
    <property type="entry name" value="PGBDSf"/>
</dbReference>
<gene>
    <name evidence="2" type="ORF">ACFOSH_43660</name>
</gene>
<dbReference type="Pfam" id="PF01471">
    <property type="entry name" value="PG_binding_1"/>
    <property type="match status" value="1"/>
</dbReference>
<protein>
    <submittedName>
        <fullName evidence="2">Peptidoglycan-binding protein</fullName>
    </submittedName>
</protein>
<dbReference type="InterPro" id="IPR027417">
    <property type="entry name" value="P-loop_NTPase"/>
</dbReference>
<evidence type="ECO:0000313" key="3">
    <source>
        <dbReference type="Proteomes" id="UP001595645"/>
    </source>
</evidence>
<dbReference type="InterPro" id="IPR011990">
    <property type="entry name" value="TPR-like_helical_dom_sf"/>
</dbReference>
<dbReference type="EMBL" id="JBHRWK010000160">
    <property type="protein sequence ID" value="MFC3456358.1"/>
    <property type="molecule type" value="Genomic_DNA"/>
</dbReference>
<dbReference type="SUPFAM" id="SSF47090">
    <property type="entry name" value="PGBD-like"/>
    <property type="match status" value="1"/>
</dbReference>
<dbReference type="PROSITE" id="PS50168">
    <property type="entry name" value="DED"/>
    <property type="match status" value="1"/>
</dbReference>
<name>A0ABV7PDS2_9PSEU</name>
<dbReference type="InterPro" id="IPR002477">
    <property type="entry name" value="Peptidoglycan-bd-like"/>
</dbReference>
<dbReference type="InterPro" id="IPR036365">
    <property type="entry name" value="PGBD-like_sf"/>
</dbReference>
<dbReference type="Gene3D" id="1.10.101.10">
    <property type="entry name" value="PGBD-like superfamily/PGBD"/>
    <property type="match status" value="1"/>
</dbReference>
<evidence type="ECO:0000259" key="1">
    <source>
        <dbReference type="PROSITE" id="PS50168"/>
    </source>
</evidence>
<proteinExistence type="predicted"/>
<reference evidence="3" key="1">
    <citation type="journal article" date="2019" name="Int. J. Syst. Evol. Microbiol.">
        <title>The Global Catalogue of Microorganisms (GCM) 10K type strain sequencing project: providing services to taxonomists for standard genome sequencing and annotation.</title>
        <authorList>
            <consortium name="The Broad Institute Genomics Platform"/>
            <consortium name="The Broad Institute Genome Sequencing Center for Infectious Disease"/>
            <person name="Wu L."/>
            <person name="Ma J."/>
        </authorList>
    </citation>
    <scope>NUCLEOTIDE SEQUENCE [LARGE SCALE GENOMIC DNA]</scope>
    <source>
        <strain evidence="3">CGMCC 4.7676</strain>
    </source>
</reference>
<dbReference type="SUPFAM" id="SSF48452">
    <property type="entry name" value="TPR-like"/>
    <property type="match status" value="1"/>
</dbReference>
<feature type="domain" description="DED" evidence="1">
    <location>
        <begin position="311"/>
        <end position="384"/>
    </location>
</feature>
<dbReference type="Proteomes" id="UP001595645">
    <property type="component" value="Unassembled WGS sequence"/>
</dbReference>